<proteinExistence type="predicted"/>
<dbReference type="AlphaFoldDB" id="A0AAV4LK30"/>
<dbReference type="InterPro" id="IPR005500">
    <property type="entry name" value="DUF309"/>
</dbReference>
<name>A0AAV4LK30_9BACL</name>
<evidence type="ECO:0008006" key="3">
    <source>
        <dbReference type="Google" id="ProtNLM"/>
    </source>
</evidence>
<accession>A0AAV4LK30</accession>
<reference evidence="1" key="1">
    <citation type="journal article" date="2023" name="Int. J. Syst. Evol. Microbiol.">
        <title>Collibacillus ludicampi gen. nov., sp. nov., a new soil bacterium of the family Alicyclobacillaceae.</title>
        <authorList>
            <person name="Jojima T."/>
            <person name="Ioku Y."/>
            <person name="Fukuta Y."/>
            <person name="Shirasaka N."/>
            <person name="Matsumura Y."/>
            <person name="Mori M."/>
        </authorList>
    </citation>
    <scope>NUCLEOTIDE SEQUENCE</scope>
    <source>
        <strain evidence="1">TP075</strain>
    </source>
</reference>
<dbReference type="Proteomes" id="UP001057291">
    <property type="component" value="Unassembled WGS sequence"/>
</dbReference>
<dbReference type="InterPro" id="IPR023203">
    <property type="entry name" value="TTHA0068_sf"/>
</dbReference>
<comment type="caution">
    <text evidence="1">The sequence shown here is derived from an EMBL/GenBank/DDBJ whole genome shotgun (WGS) entry which is preliminary data.</text>
</comment>
<dbReference type="SUPFAM" id="SSF140663">
    <property type="entry name" value="TTHA0068-like"/>
    <property type="match status" value="1"/>
</dbReference>
<gene>
    <name evidence="1" type="ORF">DNHGIG_36750</name>
</gene>
<evidence type="ECO:0000313" key="1">
    <source>
        <dbReference type="EMBL" id="GIM48126.1"/>
    </source>
</evidence>
<protein>
    <recommendedName>
        <fullName evidence="3">DUF309 domain-containing protein</fullName>
    </recommendedName>
</protein>
<keyword evidence="2" id="KW-1185">Reference proteome</keyword>
<dbReference type="Pfam" id="PF03745">
    <property type="entry name" value="DUF309"/>
    <property type="match status" value="1"/>
</dbReference>
<dbReference type="EMBL" id="BOQE01000001">
    <property type="protein sequence ID" value="GIM48126.1"/>
    <property type="molecule type" value="Genomic_DNA"/>
</dbReference>
<organism evidence="1 2">
    <name type="scientific">Collibacillus ludicampi</name>
    <dbReference type="NCBI Taxonomy" id="2771369"/>
    <lineage>
        <taxon>Bacteria</taxon>
        <taxon>Bacillati</taxon>
        <taxon>Bacillota</taxon>
        <taxon>Bacilli</taxon>
        <taxon>Bacillales</taxon>
        <taxon>Alicyclobacillaceae</taxon>
        <taxon>Collibacillus</taxon>
    </lineage>
</organism>
<sequence length="125" mass="15064">MNDQVREFVRLFNEEQDFYECHELFELAWKAETEEPLKSFYKAMVQVATAQFKIRQGYLNGFRKLYSYCSDVLRELPPVYQGIDMVKLRHDFTEQLRKLPQDDFIEEGTYAQYGLDFLKLHVIDF</sequence>
<dbReference type="RefSeq" id="WP_282201035.1">
    <property type="nucleotide sequence ID" value="NZ_BOQE01000001.1"/>
</dbReference>
<dbReference type="Gene3D" id="1.10.3450.10">
    <property type="entry name" value="TTHA0068-like"/>
    <property type="match status" value="1"/>
</dbReference>
<evidence type="ECO:0000313" key="2">
    <source>
        <dbReference type="Proteomes" id="UP001057291"/>
    </source>
</evidence>